<dbReference type="SUPFAM" id="SSF51366">
    <property type="entry name" value="Ribulose-phoshate binding barrel"/>
    <property type="match status" value="1"/>
</dbReference>
<dbReference type="GO" id="GO:0000162">
    <property type="term" value="P:L-tryptophan biosynthetic process"/>
    <property type="evidence" value="ECO:0007669"/>
    <property type="project" value="UniProtKB-UniRule"/>
</dbReference>
<keyword evidence="8 10" id="KW-0057">Aromatic amino acid biosynthesis</keyword>
<dbReference type="InterPro" id="IPR013785">
    <property type="entry name" value="Aldolase_TIM"/>
</dbReference>
<evidence type="ECO:0000256" key="4">
    <source>
        <dbReference type="ARBA" id="ARBA00012572"/>
    </source>
</evidence>
<evidence type="ECO:0000313" key="12">
    <source>
        <dbReference type="EMBL" id="OFI06087.1"/>
    </source>
</evidence>
<dbReference type="PANTHER" id="PTHR42894:SF1">
    <property type="entry name" value="N-(5'-PHOSPHORIBOSYL)ANTHRANILATE ISOMERASE"/>
    <property type="match status" value="1"/>
</dbReference>
<feature type="domain" description="N-(5'phosphoribosyl) anthranilate isomerase (PRAI)" evidence="11">
    <location>
        <begin position="4"/>
        <end position="198"/>
    </location>
</feature>
<comment type="catalytic activity">
    <reaction evidence="1 10">
        <text>N-(5-phospho-beta-D-ribosyl)anthranilate = 1-(2-carboxyphenylamino)-1-deoxy-D-ribulose 5-phosphate</text>
        <dbReference type="Rhea" id="RHEA:21540"/>
        <dbReference type="ChEBI" id="CHEBI:18277"/>
        <dbReference type="ChEBI" id="CHEBI:58613"/>
        <dbReference type="EC" id="5.3.1.24"/>
    </reaction>
</comment>
<gene>
    <name evidence="10 12" type="primary">trpF</name>
    <name evidence="12" type="ORF">CLOACE_13420</name>
</gene>
<organism evidence="12 13">
    <name type="scientific">Clostridium acetireducens DSM 10703</name>
    <dbReference type="NCBI Taxonomy" id="1121290"/>
    <lineage>
        <taxon>Bacteria</taxon>
        <taxon>Bacillati</taxon>
        <taxon>Bacillota</taxon>
        <taxon>Clostridia</taxon>
        <taxon>Eubacteriales</taxon>
        <taxon>Clostridiaceae</taxon>
        <taxon>Clostridium</taxon>
    </lineage>
</organism>
<dbReference type="EMBL" id="LZFO01000016">
    <property type="protein sequence ID" value="OFI06087.1"/>
    <property type="molecule type" value="Genomic_DNA"/>
</dbReference>
<dbReference type="AlphaFoldDB" id="A0A1E8EYN5"/>
<dbReference type="CDD" id="cd00405">
    <property type="entry name" value="PRAI"/>
    <property type="match status" value="1"/>
</dbReference>
<accession>A0A1E8EYN5</accession>
<sequence>MVKVKICGIKDRETAIEACKAGADALGFVFAKSSRQITVNEAKNIIDKLPSKVVKIGVFVNESLEKMEYIGKECGLDYLQLHGNENPEICIKSKIPIIKAFRVATLQDIKAMENYKASAYLVDSGKGKYFGGNGTTFDWNIVKCINKSIKTHVILAGGLNCNNIHKAMDIVKPYAVDVSSGVETKGKKDVIKIRRFIKLVKER</sequence>
<evidence type="ECO:0000256" key="5">
    <source>
        <dbReference type="ARBA" id="ARBA00022272"/>
    </source>
</evidence>
<comment type="similarity">
    <text evidence="3 10">Belongs to the TrpF family.</text>
</comment>
<evidence type="ECO:0000256" key="9">
    <source>
        <dbReference type="ARBA" id="ARBA00023235"/>
    </source>
</evidence>
<evidence type="ECO:0000259" key="11">
    <source>
        <dbReference type="Pfam" id="PF00697"/>
    </source>
</evidence>
<dbReference type="GO" id="GO:0004640">
    <property type="term" value="F:phosphoribosylanthranilate isomerase activity"/>
    <property type="evidence" value="ECO:0007669"/>
    <property type="project" value="UniProtKB-UniRule"/>
</dbReference>
<keyword evidence="6 10" id="KW-0028">Amino-acid biosynthesis</keyword>
<protein>
    <recommendedName>
        <fullName evidence="5 10">N-(5'-phosphoribosyl)anthranilate isomerase</fullName>
        <shortName evidence="10">PRAI</shortName>
        <ecNumber evidence="4 10">5.3.1.24</ecNumber>
    </recommendedName>
</protein>
<dbReference type="STRING" id="1121290.CLAOCE_13420"/>
<evidence type="ECO:0000256" key="1">
    <source>
        <dbReference type="ARBA" id="ARBA00001164"/>
    </source>
</evidence>
<dbReference type="PATRIC" id="fig|1121290.3.peg.1321"/>
<dbReference type="InterPro" id="IPR011060">
    <property type="entry name" value="RibuloseP-bd_barrel"/>
</dbReference>
<evidence type="ECO:0000256" key="8">
    <source>
        <dbReference type="ARBA" id="ARBA00023141"/>
    </source>
</evidence>
<evidence type="ECO:0000256" key="2">
    <source>
        <dbReference type="ARBA" id="ARBA00004664"/>
    </source>
</evidence>
<keyword evidence="13" id="KW-1185">Reference proteome</keyword>
<comment type="pathway">
    <text evidence="2 10">Amino-acid biosynthesis; L-tryptophan biosynthesis; L-tryptophan from chorismate: step 3/5.</text>
</comment>
<dbReference type="PANTHER" id="PTHR42894">
    <property type="entry name" value="N-(5'-PHOSPHORIBOSYL)ANTHRANILATE ISOMERASE"/>
    <property type="match status" value="1"/>
</dbReference>
<dbReference type="HAMAP" id="MF_00135">
    <property type="entry name" value="PRAI"/>
    <property type="match status" value="1"/>
</dbReference>
<evidence type="ECO:0000256" key="10">
    <source>
        <dbReference type="HAMAP-Rule" id="MF_00135"/>
    </source>
</evidence>
<name>A0A1E8EYN5_9CLOT</name>
<dbReference type="InterPro" id="IPR001240">
    <property type="entry name" value="PRAI_dom"/>
</dbReference>
<dbReference type="NCBIfam" id="NF002298">
    <property type="entry name" value="PRK01222.1-4"/>
    <property type="match status" value="1"/>
</dbReference>
<proteinExistence type="inferred from homology"/>
<dbReference type="OrthoDB" id="9786954at2"/>
<dbReference type="Proteomes" id="UP000175744">
    <property type="component" value="Unassembled WGS sequence"/>
</dbReference>
<keyword evidence="9 10" id="KW-0413">Isomerase</keyword>
<dbReference type="UniPathway" id="UPA00035">
    <property type="reaction ID" value="UER00042"/>
</dbReference>
<dbReference type="FunFam" id="3.20.20.70:FF:000075">
    <property type="entry name" value="Tryptophan biosynthesis protein TRP1"/>
    <property type="match status" value="1"/>
</dbReference>
<dbReference type="EC" id="5.3.1.24" evidence="4 10"/>
<reference evidence="12 13" key="1">
    <citation type="submission" date="2016-06" db="EMBL/GenBank/DDBJ databases">
        <title>Genome sequence of Clostridium acetireducens DSM 10703.</title>
        <authorList>
            <person name="Poehlein A."/>
            <person name="Fluechter S."/>
            <person name="Duerre P."/>
            <person name="Daniel R."/>
        </authorList>
    </citation>
    <scope>NUCLEOTIDE SEQUENCE [LARGE SCALE GENOMIC DNA]</scope>
    <source>
        <strain evidence="12 13">DSM 10703</strain>
    </source>
</reference>
<dbReference type="InterPro" id="IPR044643">
    <property type="entry name" value="TrpF_fam"/>
</dbReference>
<evidence type="ECO:0000313" key="13">
    <source>
        <dbReference type="Proteomes" id="UP000175744"/>
    </source>
</evidence>
<dbReference type="Pfam" id="PF00697">
    <property type="entry name" value="PRAI"/>
    <property type="match status" value="1"/>
</dbReference>
<keyword evidence="7 10" id="KW-0822">Tryptophan biosynthesis</keyword>
<evidence type="ECO:0000256" key="3">
    <source>
        <dbReference type="ARBA" id="ARBA00007571"/>
    </source>
</evidence>
<comment type="caution">
    <text evidence="12">The sequence shown here is derived from an EMBL/GenBank/DDBJ whole genome shotgun (WGS) entry which is preliminary data.</text>
</comment>
<dbReference type="RefSeq" id="WP_070110331.1">
    <property type="nucleotide sequence ID" value="NZ_LZFO01000016.1"/>
</dbReference>
<evidence type="ECO:0000256" key="6">
    <source>
        <dbReference type="ARBA" id="ARBA00022605"/>
    </source>
</evidence>
<dbReference type="Gene3D" id="3.20.20.70">
    <property type="entry name" value="Aldolase class I"/>
    <property type="match status" value="1"/>
</dbReference>
<evidence type="ECO:0000256" key="7">
    <source>
        <dbReference type="ARBA" id="ARBA00022822"/>
    </source>
</evidence>